<name>A0ABZ2V4A3_9RHOB</name>
<dbReference type="Pfam" id="PF00440">
    <property type="entry name" value="TetR_N"/>
    <property type="match status" value="1"/>
</dbReference>
<feature type="DNA-binding region" description="H-T-H motif" evidence="2">
    <location>
        <begin position="28"/>
        <end position="47"/>
    </location>
</feature>
<keyword evidence="1 2" id="KW-0238">DNA-binding</keyword>
<dbReference type="SUPFAM" id="SSF48498">
    <property type="entry name" value="Tetracyclin repressor-like, C-terminal domain"/>
    <property type="match status" value="1"/>
</dbReference>
<accession>A0ABZ2V4A3</accession>
<evidence type="ECO:0000256" key="1">
    <source>
        <dbReference type="ARBA" id="ARBA00023125"/>
    </source>
</evidence>
<keyword evidence="5" id="KW-1185">Reference proteome</keyword>
<dbReference type="PANTHER" id="PTHR30055">
    <property type="entry name" value="HTH-TYPE TRANSCRIPTIONAL REGULATOR RUTR"/>
    <property type="match status" value="1"/>
</dbReference>
<dbReference type="Gene3D" id="1.10.357.10">
    <property type="entry name" value="Tetracycline Repressor, domain 2"/>
    <property type="match status" value="1"/>
</dbReference>
<protein>
    <submittedName>
        <fullName evidence="4">TetR/AcrR family transcriptional regulator</fullName>
    </submittedName>
</protein>
<reference evidence="5" key="1">
    <citation type="submission" date="2024-04" db="EMBL/GenBank/DDBJ databases">
        <title>Phylogenomic analyses of a clade within the roseobacter group suggest taxonomic reassignments of species of the genera Aestuariivita, Citreicella, Loktanella, Nautella, Pelagibaca, Ruegeria, Thalassobius, Thiobacimonas and Tropicibacter, and the proposal o.</title>
        <authorList>
            <person name="Jeon C.O."/>
        </authorList>
    </citation>
    <scope>NUCLEOTIDE SEQUENCE [LARGE SCALE GENOMIC DNA]</scope>
    <source>
        <strain evidence="5">BS5-3</strain>
    </source>
</reference>
<evidence type="ECO:0000313" key="4">
    <source>
        <dbReference type="EMBL" id="WZC47351.1"/>
    </source>
</evidence>
<sequence>MRKADLTRDKLLDAASVAFCTLGYSNASLRAIAKAADVDVALISRYFGGKLGLFRAALESAFEWDEILDAARDPIEVAIAKYADAGTEAHQVSAIRMIVMNASDPEVGDLLRGVLREKLIDPLQERMGGRQAASQLAMFAAVVLGASIVRQTLKLPGMAGVPDAEYADQLRYLINAAISFDGPDA</sequence>
<dbReference type="PANTHER" id="PTHR30055:SF235">
    <property type="entry name" value="TRANSCRIPTIONAL REGULATORY PROTEIN"/>
    <property type="match status" value="1"/>
</dbReference>
<dbReference type="RefSeq" id="WP_341365471.1">
    <property type="nucleotide sequence ID" value="NZ_CP150951.2"/>
</dbReference>
<dbReference type="InterPro" id="IPR001647">
    <property type="entry name" value="HTH_TetR"/>
</dbReference>
<dbReference type="SUPFAM" id="SSF46689">
    <property type="entry name" value="Homeodomain-like"/>
    <property type="match status" value="1"/>
</dbReference>
<dbReference type="InterPro" id="IPR041678">
    <property type="entry name" value="TetR_C_16"/>
</dbReference>
<dbReference type="EMBL" id="CP150951">
    <property type="protein sequence ID" value="WZC47351.1"/>
    <property type="molecule type" value="Genomic_DNA"/>
</dbReference>
<dbReference type="Pfam" id="PF17920">
    <property type="entry name" value="TetR_C_16"/>
    <property type="match status" value="1"/>
</dbReference>
<dbReference type="InterPro" id="IPR036271">
    <property type="entry name" value="Tet_transcr_reg_TetR-rel_C_sf"/>
</dbReference>
<evidence type="ECO:0000259" key="3">
    <source>
        <dbReference type="PROSITE" id="PS50977"/>
    </source>
</evidence>
<dbReference type="InterPro" id="IPR050109">
    <property type="entry name" value="HTH-type_TetR-like_transc_reg"/>
</dbReference>
<feature type="domain" description="HTH tetR-type" evidence="3">
    <location>
        <begin position="5"/>
        <end position="65"/>
    </location>
</feature>
<gene>
    <name evidence="4" type="ORF">AABB29_10395</name>
</gene>
<dbReference type="InterPro" id="IPR009057">
    <property type="entry name" value="Homeodomain-like_sf"/>
</dbReference>
<proteinExistence type="predicted"/>
<organism evidence="4 5">
    <name type="scientific">Yoonia phaeophyticola</name>
    <dbReference type="NCBI Taxonomy" id="3137369"/>
    <lineage>
        <taxon>Bacteria</taxon>
        <taxon>Pseudomonadati</taxon>
        <taxon>Pseudomonadota</taxon>
        <taxon>Alphaproteobacteria</taxon>
        <taxon>Rhodobacterales</taxon>
        <taxon>Paracoccaceae</taxon>
        <taxon>Yoonia</taxon>
    </lineage>
</organism>
<dbReference type="PROSITE" id="PS50977">
    <property type="entry name" value="HTH_TETR_2"/>
    <property type="match status" value="1"/>
</dbReference>
<dbReference type="Proteomes" id="UP001440612">
    <property type="component" value="Chromosome"/>
</dbReference>
<evidence type="ECO:0000256" key="2">
    <source>
        <dbReference type="PROSITE-ProRule" id="PRU00335"/>
    </source>
</evidence>
<evidence type="ECO:0000313" key="5">
    <source>
        <dbReference type="Proteomes" id="UP001440612"/>
    </source>
</evidence>